<dbReference type="OrthoDB" id="3268677at2759"/>
<dbReference type="InParanoid" id="F4RCM8"/>
<reference evidence="2" key="1">
    <citation type="journal article" date="2011" name="Proc. Natl. Acad. Sci. U.S.A.">
        <title>Obligate biotrophy features unraveled by the genomic analysis of rust fungi.</title>
        <authorList>
            <person name="Duplessis S."/>
            <person name="Cuomo C.A."/>
            <person name="Lin Y.-C."/>
            <person name="Aerts A."/>
            <person name="Tisserant E."/>
            <person name="Veneault-Fourrey C."/>
            <person name="Joly D.L."/>
            <person name="Hacquard S."/>
            <person name="Amselem J."/>
            <person name="Cantarel B.L."/>
            <person name="Chiu R."/>
            <person name="Coutinho P.M."/>
            <person name="Feau N."/>
            <person name="Field M."/>
            <person name="Frey P."/>
            <person name="Gelhaye E."/>
            <person name="Goldberg J."/>
            <person name="Grabherr M.G."/>
            <person name="Kodira C.D."/>
            <person name="Kohler A."/>
            <person name="Kuees U."/>
            <person name="Lindquist E.A."/>
            <person name="Lucas S.M."/>
            <person name="Mago R."/>
            <person name="Mauceli E."/>
            <person name="Morin E."/>
            <person name="Murat C."/>
            <person name="Pangilinan J.L."/>
            <person name="Park R."/>
            <person name="Pearson M."/>
            <person name="Quesneville H."/>
            <person name="Rouhier N."/>
            <person name="Sakthikumar S."/>
            <person name="Salamov A.A."/>
            <person name="Schmutz J."/>
            <person name="Selles B."/>
            <person name="Shapiro H."/>
            <person name="Tanguay P."/>
            <person name="Tuskan G.A."/>
            <person name="Henrissat B."/>
            <person name="Van de Peer Y."/>
            <person name="Rouze P."/>
            <person name="Ellis J.G."/>
            <person name="Dodds P.N."/>
            <person name="Schein J.E."/>
            <person name="Zhong S."/>
            <person name="Hamelin R.C."/>
            <person name="Grigoriev I.V."/>
            <person name="Szabo L.J."/>
            <person name="Martin F."/>
        </authorList>
    </citation>
    <scope>NUCLEOTIDE SEQUENCE [LARGE SCALE GENOMIC DNA]</scope>
    <source>
        <strain evidence="2">98AG31 / pathotype 3-4-7</strain>
    </source>
</reference>
<proteinExistence type="predicted"/>
<dbReference type="EMBL" id="GL883096">
    <property type="protein sequence ID" value="EGG09658.1"/>
    <property type="molecule type" value="Genomic_DNA"/>
</dbReference>
<protein>
    <submittedName>
        <fullName evidence="1">Uncharacterized protein</fullName>
    </submittedName>
</protein>
<dbReference type="GeneID" id="18937127"/>
<dbReference type="VEuPathDB" id="FungiDB:MELLADRAFT_95096"/>
<evidence type="ECO:0000313" key="2">
    <source>
        <dbReference type="Proteomes" id="UP000001072"/>
    </source>
</evidence>
<dbReference type="HOGENOM" id="CLU_555571_0_0_1"/>
<dbReference type="RefSeq" id="XP_007406712.1">
    <property type="nucleotide sequence ID" value="XM_007406650.1"/>
</dbReference>
<name>F4RCM8_MELLP</name>
<organism evidence="2">
    <name type="scientific">Melampsora larici-populina (strain 98AG31 / pathotype 3-4-7)</name>
    <name type="common">Poplar leaf rust fungus</name>
    <dbReference type="NCBI Taxonomy" id="747676"/>
    <lineage>
        <taxon>Eukaryota</taxon>
        <taxon>Fungi</taxon>
        <taxon>Dikarya</taxon>
        <taxon>Basidiomycota</taxon>
        <taxon>Pucciniomycotina</taxon>
        <taxon>Pucciniomycetes</taxon>
        <taxon>Pucciniales</taxon>
        <taxon>Melampsoraceae</taxon>
        <taxon>Melampsora</taxon>
    </lineage>
</organism>
<evidence type="ECO:0000313" key="1">
    <source>
        <dbReference type="EMBL" id="EGG09658.1"/>
    </source>
</evidence>
<sequence>MPLLNDVMKEALRLFEGCPMIATATCADEIYKTFSRPPYLPPEDADDGMWMTANQKLEDLFGRDGQKNILKGPEGIALVIDWINKARKHPSWDSPVDKERRLHKKGNFDSGSDLLIKVKFERICTSVEELQESLPTGSQPAQPIPNRSNGIKRWIVSNSTLDLNVSVAEEPKPPPKRQQKVAGGSTTILISSEDEIVFVKSNVKGSKTGKNSKKKNMIDLCPLSKPDQPCIRCKVEPHEKGKIFTCHCGASPVTLRRGRIEAAQVHWKSAMCKNATAALRTNTLLSTYFVKDPALQPVNKNIIDTVCLGLTDETWVRPRATQTIAQFMESTCTIYCGIDRHKLCKELFGPDIRENDLIPSQKAQFLATMDARGTWVVKRNGDRNAIYSTSCEKTFKRHKKDPTQTCKPCLDLKEVDSVVSAINHKYADNDNFKFTPTTLLGIDTYHTLRRKHLEKLSLMAKKGLFQNREAMKGMIMGCSIRAEREEAGKSL</sequence>
<dbReference type="Proteomes" id="UP000001072">
    <property type="component" value="Unassembled WGS sequence"/>
</dbReference>
<dbReference type="KEGG" id="mlr:MELLADRAFT_95096"/>
<accession>F4RCM8</accession>
<keyword evidence="2" id="KW-1185">Reference proteome</keyword>
<dbReference type="AlphaFoldDB" id="F4RCM8"/>
<gene>
    <name evidence="1" type="ORF">MELLADRAFT_95096</name>
</gene>